<keyword evidence="10" id="KW-0159">Chromosome partition</keyword>
<evidence type="ECO:0000256" key="20">
    <source>
        <dbReference type="SAM" id="MobiDB-lite"/>
    </source>
</evidence>
<evidence type="ECO:0000256" key="1">
    <source>
        <dbReference type="ARBA" id="ARBA00004123"/>
    </source>
</evidence>
<feature type="region of interest" description="Disordered" evidence="20">
    <location>
        <begin position="1"/>
        <end position="24"/>
    </location>
</feature>
<dbReference type="EMBL" id="LN483326">
    <property type="protein sequence ID" value="CDZ98189.1"/>
    <property type="molecule type" value="Genomic_DNA"/>
</dbReference>
<comment type="similarity">
    <text evidence="4">Belongs to the DASH complex DUO1 family.</text>
</comment>
<dbReference type="GO" id="GO:0042729">
    <property type="term" value="C:DASH complex"/>
    <property type="evidence" value="ECO:0007669"/>
    <property type="project" value="InterPro"/>
</dbReference>
<keyword evidence="13" id="KW-0206">Cytoskeleton</keyword>
<name>A0A0F7SL57_PHARH</name>
<dbReference type="Pfam" id="PF08651">
    <property type="entry name" value="DASH_Duo1"/>
    <property type="match status" value="1"/>
</dbReference>
<evidence type="ECO:0000256" key="6">
    <source>
        <dbReference type="ARBA" id="ARBA00022490"/>
    </source>
</evidence>
<evidence type="ECO:0000256" key="5">
    <source>
        <dbReference type="ARBA" id="ARBA00022454"/>
    </source>
</evidence>
<evidence type="ECO:0000256" key="14">
    <source>
        <dbReference type="ARBA" id="ARBA00023242"/>
    </source>
</evidence>
<sequence length="345" mass="36547">MDSPLLPSLSRHSQGQPPPSFNLFDTSLESLKLQDLSFTDDHPSQQVGSAEHLFNPPSSSGTGDVSFDTPPRVTRLAGHRKAGAPPPAGSNRAGAGKPRFSLFAQPKPEPTPPSPVEQGQYTEEEDGEDGHKIDGGGEEDDGQTLRLSELASSTGLAEEREATLKKTLFDLQRLNGVFEGYIGALESNNAFHSRIADQTMFTNSLLDDYIHILSASQKVASLVQNPQWEGAEADERAGMARQMALLQAQEQAMREAAIRAEAEAAELQRRQELRAEEVRAAAMAASMSEGRVGRGGAVGRGRGRGVGAGSSGIPTSSSSSAGGRGKIPTYSGVRSSGYGPPPKKK</sequence>
<keyword evidence="14" id="KW-0539">Nucleus</keyword>
<accession>A0A0F7SL57</accession>
<feature type="region of interest" description="Disordered" evidence="20">
    <location>
        <begin position="290"/>
        <end position="345"/>
    </location>
</feature>
<evidence type="ECO:0000256" key="3">
    <source>
        <dbReference type="ARBA" id="ARBA00004629"/>
    </source>
</evidence>
<dbReference type="GO" id="GO:0051301">
    <property type="term" value="P:cell division"/>
    <property type="evidence" value="ECO:0007669"/>
    <property type="project" value="UniProtKB-KW"/>
</dbReference>
<evidence type="ECO:0000256" key="9">
    <source>
        <dbReference type="ARBA" id="ARBA00022776"/>
    </source>
</evidence>
<keyword evidence="6" id="KW-0963">Cytoplasm</keyword>
<feature type="coiled-coil region" evidence="19">
    <location>
        <begin position="243"/>
        <end position="270"/>
    </location>
</feature>
<dbReference type="AlphaFoldDB" id="A0A0F7SL57"/>
<dbReference type="GO" id="GO:0007059">
    <property type="term" value="P:chromosome segregation"/>
    <property type="evidence" value="ECO:0007669"/>
    <property type="project" value="UniProtKB-KW"/>
</dbReference>
<keyword evidence="9" id="KW-0498">Mitosis</keyword>
<keyword evidence="15" id="KW-0131">Cell cycle</keyword>
<comment type="subcellular location">
    <subcellularLocation>
        <location evidence="3">Chromosome</location>
        <location evidence="3">Centromere</location>
        <location evidence="3">Kinetochore</location>
    </subcellularLocation>
    <subcellularLocation>
        <location evidence="2">Cytoplasm</location>
        <location evidence="2">Cytoskeleton</location>
        <location evidence="2">Spindle</location>
    </subcellularLocation>
    <subcellularLocation>
        <location evidence="1">Nucleus</location>
    </subcellularLocation>
</comment>
<evidence type="ECO:0000256" key="10">
    <source>
        <dbReference type="ARBA" id="ARBA00022829"/>
    </source>
</evidence>
<evidence type="ECO:0000256" key="4">
    <source>
        <dbReference type="ARBA" id="ARBA00005366"/>
    </source>
</evidence>
<feature type="region of interest" description="Disordered" evidence="20">
    <location>
        <begin position="37"/>
        <end position="144"/>
    </location>
</feature>
<evidence type="ECO:0000256" key="13">
    <source>
        <dbReference type="ARBA" id="ARBA00023212"/>
    </source>
</evidence>
<feature type="compositionally biased region" description="Gly residues" evidence="20">
    <location>
        <begin position="293"/>
        <end position="310"/>
    </location>
</feature>
<reference evidence="21" key="1">
    <citation type="submission" date="2014-08" db="EMBL/GenBank/DDBJ databases">
        <authorList>
            <person name="Sharma Rahul"/>
            <person name="Thines Marco"/>
        </authorList>
    </citation>
    <scope>NUCLEOTIDE SEQUENCE</scope>
</reference>
<evidence type="ECO:0000256" key="12">
    <source>
        <dbReference type="ARBA" id="ARBA00023054"/>
    </source>
</evidence>
<dbReference type="PANTHER" id="PTHR28216">
    <property type="entry name" value="DASH COMPLEX SUBUNIT DUO1"/>
    <property type="match status" value="1"/>
</dbReference>
<organism evidence="21">
    <name type="scientific">Phaffia rhodozyma</name>
    <name type="common">Yeast</name>
    <name type="synonym">Xanthophyllomyces dendrorhous</name>
    <dbReference type="NCBI Taxonomy" id="264483"/>
    <lineage>
        <taxon>Eukaryota</taxon>
        <taxon>Fungi</taxon>
        <taxon>Dikarya</taxon>
        <taxon>Basidiomycota</taxon>
        <taxon>Agaricomycotina</taxon>
        <taxon>Tremellomycetes</taxon>
        <taxon>Cystofilobasidiales</taxon>
        <taxon>Mrakiaceae</taxon>
        <taxon>Phaffia</taxon>
    </lineage>
</organism>
<evidence type="ECO:0000256" key="2">
    <source>
        <dbReference type="ARBA" id="ARBA00004186"/>
    </source>
</evidence>
<keyword evidence="8" id="KW-0493">Microtubule</keyword>
<proteinExistence type="inferred from homology"/>
<keyword evidence="12 19" id="KW-0175">Coiled coil</keyword>
<dbReference type="InterPro" id="IPR013960">
    <property type="entry name" value="DASH_Duo1"/>
</dbReference>
<dbReference type="GO" id="GO:0005874">
    <property type="term" value="C:microtubule"/>
    <property type="evidence" value="ECO:0007669"/>
    <property type="project" value="UniProtKB-KW"/>
</dbReference>
<dbReference type="GO" id="GO:0000278">
    <property type="term" value="P:mitotic cell cycle"/>
    <property type="evidence" value="ECO:0007669"/>
    <property type="project" value="InterPro"/>
</dbReference>
<keyword evidence="7" id="KW-0132">Cell division</keyword>
<evidence type="ECO:0000256" key="15">
    <source>
        <dbReference type="ARBA" id="ARBA00023306"/>
    </source>
</evidence>
<evidence type="ECO:0000256" key="17">
    <source>
        <dbReference type="ARBA" id="ARBA00044152"/>
    </source>
</evidence>
<protein>
    <recommendedName>
        <fullName evidence="17">DASH complex subunit DUO1</fullName>
    </recommendedName>
    <alternativeName>
        <fullName evidence="18">Outer kinetochore protein DUO1</fullName>
    </alternativeName>
</protein>
<evidence type="ECO:0000256" key="8">
    <source>
        <dbReference type="ARBA" id="ARBA00022701"/>
    </source>
</evidence>
<evidence type="ECO:0000256" key="7">
    <source>
        <dbReference type="ARBA" id="ARBA00022618"/>
    </source>
</evidence>
<evidence type="ECO:0000256" key="16">
    <source>
        <dbReference type="ARBA" id="ARBA00023328"/>
    </source>
</evidence>
<keyword evidence="5" id="KW-0158">Chromosome</keyword>
<keyword evidence="11" id="KW-0995">Kinetochore</keyword>
<evidence type="ECO:0000256" key="11">
    <source>
        <dbReference type="ARBA" id="ARBA00022838"/>
    </source>
</evidence>
<dbReference type="GO" id="GO:0072686">
    <property type="term" value="C:mitotic spindle"/>
    <property type="evidence" value="ECO:0007669"/>
    <property type="project" value="InterPro"/>
</dbReference>
<dbReference type="PANTHER" id="PTHR28216:SF1">
    <property type="entry name" value="DASH COMPLEX SUBUNIT DUO1"/>
    <property type="match status" value="1"/>
</dbReference>
<evidence type="ECO:0000256" key="19">
    <source>
        <dbReference type="SAM" id="Coils"/>
    </source>
</evidence>
<feature type="compositionally biased region" description="Low complexity" evidence="20">
    <location>
        <begin position="311"/>
        <end position="321"/>
    </location>
</feature>
<keyword evidence="16" id="KW-0137">Centromere</keyword>
<evidence type="ECO:0000256" key="18">
    <source>
        <dbReference type="ARBA" id="ARBA00044358"/>
    </source>
</evidence>
<evidence type="ECO:0000313" key="21">
    <source>
        <dbReference type="EMBL" id="CDZ98189.1"/>
    </source>
</evidence>